<dbReference type="SUPFAM" id="SSF53383">
    <property type="entry name" value="PLP-dependent transferases"/>
    <property type="match status" value="1"/>
</dbReference>
<evidence type="ECO:0000313" key="10">
    <source>
        <dbReference type="Proteomes" id="UP000006622"/>
    </source>
</evidence>
<reference evidence="9" key="1">
    <citation type="submission" date="2010-07" db="EMBL/GenBank/DDBJ databases">
        <title>The complete genome of Methanosalsum zhilinae DSM 4017.</title>
        <authorList>
            <consortium name="US DOE Joint Genome Institute (JGI-PGF)"/>
            <person name="Lucas S."/>
            <person name="Copeland A."/>
            <person name="Lapidus A."/>
            <person name="Glavina del Rio T."/>
            <person name="Dalin E."/>
            <person name="Tice H."/>
            <person name="Bruce D."/>
            <person name="Goodwin L."/>
            <person name="Pitluck S."/>
            <person name="Kyrpides N."/>
            <person name="Mavromatis K."/>
            <person name="Ovchinnikova G."/>
            <person name="Daligault H."/>
            <person name="Detter J.C."/>
            <person name="Han C."/>
            <person name="Tapia R."/>
            <person name="Larimer F."/>
            <person name="Land M."/>
            <person name="Hauser L."/>
            <person name="Markowitz V."/>
            <person name="Cheng J.-F."/>
            <person name="Hugenholtz P."/>
            <person name="Woyke T."/>
            <person name="Wu D."/>
            <person name="Spring S."/>
            <person name="Schueler E."/>
            <person name="Brambilla E."/>
            <person name="Klenk H.-P."/>
            <person name="Eisen J.A."/>
        </authorList>
    </citation>
    <scope>NUCLEOTIDE SEQUENCE</scope>
    <source>
        <strain evidence="9">DSM 4017</strain>
    </source>
</reference>
<evidence type="ECO:0000259" key="8">
    <source>
        <dbReference type="Pfam" id="PF00266"/>
    </source>
</evidence>
<comment type="cofactor">
    <cofactor evidence="1 7">
        <name>pyridoxal 5'-phosphate</name>
        <dbReference type="ChEBI" id="CHEBI:597326"/>
    </cofactor>
</comment>
<evidence type="ECO:0000256" key="5">
    <source>
        <dbReference type="ARBA" id="ARBA00022898"/>
    </source>
</evidence>
<comment type="similarity">
    <text evidence="2 6">Belongs to the class-V pyridoxal-phosphate-dependent aminotransferase family.</text>
</comment>
<organism evidence="9 10">
    <name type="scientific">Methanosalsum zhilinae (strain DSM 4017 / NBRC 107636 / OCM 62 / WeN5)</name>
    <name type="common">Methanohalophilus zhilinae</name>
    <dbReference type="NCBI Taxonomy" id="679901"/>
    <lineage>
        <taxon>Archaea</taxon>
        <taxon>Methanobacteriati</taxon>
        <taxon>Methanobacteriota</taxon>
        <taxon>Stenosarchaea group</taxon>
        <taxon>Methanomicrobia</taxon>
        <taxon>Methanosarcinales</taxon>
        <taxon>Methanosarcinaceae</taxon>
        <taxon>Methanosalsum</taxon>
    </lineage>
</organism>
<dbReference type="InterPro" id="IPR015424">
    <property type="entry name" value="PyrdxlP-dep_Trfase"/>
</dbReference>
<dbReference type="KEGG" id="mzh:Mzhil_0887"/>
<evidence type="ECO:0000256" key="6">
    <source>
        <dbReference type="RuleBase" id="RU004075"/>
    </source>
</evidence>
<keyword evidence="3 9" id="KW-0032">Aminotransferase</keyword>
<dbReference type="PANTHER" id="PTHR21152">
    <property type="entry name" value="AMINOTRANSFERASE CLASS V"/>
    <property type="match status" value="1"/>
</dbReference>
<dbReference type="InterPro" id="IPR000192">
    <property type="entry name" value="Aminotrans_V_dom"/>
</dbReference>
<dbReference type="OrthoDB" id="35685at2157"/>
<name>F7XL92_METZD</name>
<evidence type="ECO:0000256" key="2">
    <source>
        <dbReference type="ARBA" id="ARBA00009236"/>
    </source>
</evidence>
<dbReference type="HOGENOM" id="CLU_027686_1_1_2"/>
<dbReference type="EMBL" id="CP002101">
    <property type="protein sequence ID" value="AEH60749.1"/>
    <property type="molecule type" value="Genomic_DNA"/>
</dbReference>
<dbReference type="Gene3D" id="3.90.1150.10">
    <property type="entry name" value="Aspartate Aminotransferase, domain 1"/>
    <property type="match status" value="1"/>
</dbReference>
<keyword evidence="5" id="KW-0663">Pyridoxal phosphate</keyword>
<keyword evidence="4 9" id="KW-0808">Transferase</keyword>
<evidence type="ECO:0000256" key="4">
    <source>
        <dbReference type="ARBA" id="ARBA00022679"/>
    </source>
</evidence>
<evidence type="ECO:0000313" key="9">
    <source>
        <dbReference type="EMBL" id="AEH60749.1"/>
    </source>
</evidence>
<dbReference type="GO" id="GO:0019265">
    <property type="term" value="P:glycine biosynthetic process, by transamination of glyoxylate"/>
    <property type="evidence" value="ECO:0007669"/>
    <property type="project" value="TreeGrafter"/>
</dbReference>
<dbReference type="Proteomes" id="UP000006622">
    <property type="component" value="Chromosome"/>
</dbReference>
<dbReference type="RefSeq" id="WP_013898188.1">
    <property type="nucleotide sequence ID" value="NC_015676.1"/>
</dbReference>
<keyword evidence="10" id="KW-1185">Reference proteome</keyword>
<gene>
    <name evidence="9" type="ordered locus">Mzhil_0887</name>
</gene>
<feature type="domain" description="Aminotransferase class V" evidence="8">
    <location>
        <begin position="28"/>
        <end position="329"/>
    </location>
</feature>
<dbReference type="Pfam" id="PF00266">
    <property type="entry name" value="Aminotran_5"/>
    <property type="match status" value="1"/>
</dbReference>
<dbReference type="InterPro" id="IPR020578">
    <property type="entry name" value="Aminotrans_V_PyrdxlP_BS"/>
</dbReference>
<dbReference type="GO" id="GO:0008453">
    <property type="term" value="F:alanine-glyoxylate transaminase activity"/>
    <property type="evidence" value="ECO:0007669"/>
    <property type="project" value="TreeGrafter"/>
</dbReference>
<dbReference type="FunFam" id="3.40.640.10:FF:000027">
    <property type="entry name" value="Serine--pyruvate aminotransferase, mitochondrial"/>
    <property type="match status" value="1"/>
</dbReference>
<evidence type="ECO:0000256" key="7">
    <source>
        <dbReference type="RuleBase" id="RU004504"/>
    </source>
</evidence>
<accession>F7XL92</accession>
<proteinExistence type="inferred from homology"/>
<dbReference type="PANTHER" id="PTHR21152:SF24">
    <property type="entry name" value="ALANINE--GLYOXYLATE AMINOTRANSFERASE 1"/>
    <property type="match status" value="1"/>
</dbReference>
<sequence>MDLEDKLLMMPGPVPVAPRILRAMSKPMINHRSMEFSKIYDDCRKSLKKIFNTNNDIFVISGSGTAAMEAAIGCTLGKNDSIVAVENGKFGERFKIIASRYGKVIPAEFEWGESIDLDLVEDKLSEGAKAIAMVHNETSTGILNPAEDIGKLAKKYDALFIMDGVTSIGGDEVMVDKWGVDIAVVGSQKCIGAPPGLSMISVSEKAFDLMEGVDSVPYYSDLKAYKKSADKELTQTPYTPAIPLFYGLQESLNIIMEEGMDARINRHRTFAMAVRKAMESMDIEMFPSLNEYSGYSNTVSAMKAPESINGNDLKREMLERGIIIAGGQAHLSGKIFRIGNMGNINANSLLTTLQSLETVLHKHGHITDFGAGIEAASDVLDKVL</sequence>
<protein>
    <submittedName>
        <fullName evidence="9">Aminotransferase class V</fullName>
    </submittedName>
</protein>
<dbReference type="InterPro" id="IPR015421">
    <property type="entry name" value="PyrdxlP-dep_Trfase_major"/>
</dbReference>
<dbReference type="PIRSF" id="PIRSF000524">
    <property type="entry name" value="SPT"/>
    <property type="match status" value="1"/>
</dbReference>
<dbReference type="InterPro" id="IPR015422">
    <property type="entry name" value="PyrdxlP-dep_Trfase_small"/>
</dbReference>
<evidence type="ECO:0000256" key="1">
    <source>
        <dbReference type="ARBA" id="ARBA00001933"/>
    </source>
</evidence>
<dbReference type="InterPro" id="IPR024169">
    <property type="entry name" value="SP_NH2Trfase/AEP_transaminase"/>
</dbReference>
<dbReference type="AlphaFoldDB" id="F7XL92"/>
<evidence type="ECO:0000256" key="3">
    <source>
        <dbReference type="ARBA" id="ARBA00022576"/>
    </source>
</evidence>
<dbReference type="Gene3D" id="3.40.640.10">
    <property type="entry name" value="Type I PLP-dependent aspartate aminotransferase-like (Major domain)"/>
    <property type="match status" value="1"/>
</dbReference>
<dbReference type="GeneID" id="10822508"/>
<dbReference type="STRING" id="679901.Mzhil_0887"/>
<dbReference type="PROSITE" id="PS00595">
    <property type="entry name" value="AA_TRANSFER_CLASS_5"/>
    <property type="match status" value="1"/>
</dbReference>
<dbReference type="GO" id="GO:0004760">
    <property type="term" value="F:L-serine-pyruvate transaminase activity"/>
    <property type="evidence" value="ECO:0007669"/>
    <property type="project" value="TreeGrafter"/>
</dbReference>